<sequence>MDISSVTSDEQDAEGGVCRSPRKRTRNSRYPPDADECDQPDAPSTPKKRQKQLKTPNAPVKPKRSPTDAAGEVQPLINRPFDFSFGDELLYPSSPYPDTISDTAKSPVQAQYIYDEKTLLLKSILTRLQQQDLIFEALSDLSKLAEERMFLILQDFRDEDRTLENIKMTFIRELLCTEQDPGKIWDAGANLFYMCDEWMDLVQNRVPELKAGPDRDDPQLVEYKQETVTPLTPITPRTAKKLKVWLEESPSPTMTIYGHINRSKGKNKDQLNVSPITVKKPQKWFDEPLNPSPSPSPEGKNKAKKNQSTNAAVNDTPGSSGTPTAQKATIASKLAAYNIAPPATRPPSTAAFTDAVTLPLRCEVTNAELQDKLLQMEGVYDMSLPALKAGSLVSWSSTAPRKGTVKYTEWVSLGEDVDPMFLMNLFKFTRHGQFLNPARFDPRDLTAYHPPSNAVRRVIYTLDSHEPAIFMFPNYVENSKIKSFAMMNTPTPKRFHKIEGLLHSHDADRAIAVITMLVGEGSMQVGADIYGDVVTWSTRFEQDTENRSHRVYSSSASGSSVSSSTGAYSLPFDAEVPIYDARWVNGKAPEFDISQDLPQIDVILPRYNNEIPAGSLMVVASTISSTTNAKIAGVSVKVNFDLRFVIVLGIPSGA</sequence>
<gene>
    <name evidence="2" type="ORF">K435DRAFT_862258</name>
</gene>
<name>A0A4S8LT29_DENBC</name>
<evidence type="ECO:0000256" key="1">
    <source>
        <dbReference type="SAM" id="MobiDB-lite"/>
    </source>
</evidence>
<feature type="region of interest" description="Disordered" evidence="1">
    <location>
        <begin position="277"/>
        <end position="326"/>
    </location>
</feature>
<dbReference type="OrthoDB" id="3067694at2759"/>
<feature type="compositionally biased region" description="Polar residues" evidence="1">
    <location>
        <begin position="306"/>
        <end position="326"/>
    </location>
</feature>
<accession>A0A4S8LT29</accession>
<dbReference type="EMBL" id="ML179272">
    <property type="protein sequence ID" value="THU92644.1"/>
    <property type="molecule type" value="Genomic_DNA"/>
</dbReference>
<evidence type="ECO:0000313" key="3">
    <source>
        <dbReference type="Proteomes" id="UP000297245"/>
    </source>
</evidence>
<dbReference type="AlphaFoldDB" id="A0A4S8LT29"/>
<feature type="region of interest" description="Disordered" evidence="1">
    <location>
        <begin position="1"/>
        <end position="73"/>
    </location>
</feature>
<organism evidence="2 3">
    <name type="scientific">Dendrothele bispora (strain CBS 962.96)</name>
    <dbReference type="NCBI Taxonomy" id="1314807"/>
    <lineage>
        <taxon>Eukaryota</taxon>
        <taxon>Fungi</taxon>
        <taxon>Dikarya</taxon>
        <taxon>Basidiomycota</taxon>
        <taxon>Agaricomycotina</taxon>
        <taxon>Agaricomycetes</taxon>
        <taxon>Agaricomycetidae</taxon>
        <taxon>Agaricales</taxon>
        <taxon>Agaricales incertae sedis</taxon>
        <taxon>Dendrothele</taxon>
    </lineage>
</organism>
<reference evidence="2 3" key="1">
    <citation type="journal article" date="2019" name="Nat. Ecol. Evol.">
        <title>Megaphylogeny resolves global patterns of mushroom evolution.</title>
        <authorList>
            <person name="Varga T."/>
            <person name="Krizsan K."/>
            <person name="Foldi C."/>
            <person name="Dima B."/>
            <person name="Sanchez-Garcia M."/>
            <person name="Sanchez-Ramirez S."/>
            <person name="Szollosi G.J."/>
            <person name="Szarkandi J.G."/>
            <person name="Papp V."/>
            <person name="Albert L."/>
            <person name="Andreopoulos W."/>
            <person name="Angelini C."/>
            <person name="Antonin V."/>
            <person name="Barry K.W."/>
            <person name="Bougher N.L."/>
            <person name="Buchanan P."/>
            <person name="Buyck B."/>
            <person name="Bense V."/>
            <person name="Catcheside P."/>
            <person name="Chovatia M."/>
            <person name="Cooper J."/>
            <person name="Damon W."/>
            <person name="Desjardin D."/>
            <person name="Finy P."/>
            <person name="Geml J."/>
            <person name="Haridas S."/>
            <person name="Hughes K."/>
            <person name="Justo A."/>
            <person name="Karasinski D."/>
            <person name="Kautmanova I."/>
            <person name="Kiss B."/>
            <person name="Kocsube S."/>
            <person name="Kotiranta H."/>
            <person name="LaButti K.M."/>
            <person name="Lechner B.E."/>
            <person name="Liimatainen K."/>
            <person name="Lipzen A."/>
            <person name="Lukacs Z."/>
            <person name="Mihaltcheva S."/>
            <person name="Morgado L.N."/>
            <person name="Niskanen T."/>
            <person name="Noordeloos M.E."/>
            <person name="Ohm R.A."/>
            <person name="Ortiz-Santana B."/>
            <person name="Ovrebo C."/>
            <person name="Racz N."/>
            <person name="Riley R."/>
            <person name="Savchenko A."/>
            <person name="Shiryaev A."/>
            <person name="Soop K."/>
            <person name="Spirin V."/>
            <person name="Szebenyi C."/>
            <person name="Tomsovsky M."/>
            <person name="Tulloss R.E."/>
            <person name="Uehling J."/>
            <person name="Grigoriev I.V."/>
            <person name="Vagvolgyi C."/>
            <person name="Papp T."/>
            <person name="Martin F.M."/>
            <person name="Miettinen O."/>
            <person name="Hibbett D.S."/>
            <person name="Nagy L.G."/>
        </authorList>
    </citation>
    <scope>NUCLEOTIDE SEQUENCE [LARGE SCALE GENOMIC DNA]</scope>
    <source>
        <strain evidence="2 3">CBS 962.96</strain>
    </source>
</reference>
<protein>
    <submittedName>
        <fullName evidence="2">Uncharacterized protein</fullName>
    </submittedName>
</protein>
<dbReference type="Proteomes" id="UP000297245">
    <property type="component" value="Unassembled WGS sequence"/>
</dbReference>
<keyword evidence="3" id="KW-1185">Reference proteome</keyword>
<evidence type="ECO:0000313" key="2">
    <source>
        <dbReference type="EMBL" id="THU92644.1"/>
    </source>
</evidence>
<proteinExistence type="predicted"/>